<dbReference type="AlphaFoldDB" id="A0A2Z6E816"/>
<feature type="compositionally biased region" description="Low complexity" evidence="10">
    <location>
        <begin position="92"/>
        <end position="103"/>
    </location>
</feature>
<dbReference type="PRINTS" id="PR01506">
    <property type="entry name" value="TATBPROTEIN"/>
</dbReference>
<keyword evidence="4 9" id="KW-0812">Transmembrane</keyword>
<feature type="region of interest" description="Disordered" evidence="10">
    <location>
        <begin position="92"/>
        <end position="134"/>
    </location>
</feature>
<feature type="compositionally biased region" description="Basic and acidic residues" evidence="10">
    <location>
        <begin position="123"/>
        <end position="134"/>
    </location>
</feature>
<evidence type="ECO:0000256" key="6">
    <source>
        <dbReference type="ARBA" id="ARBA00022989"/>
    </source>
</evidence>
<dbReference type="RefSeq" id="WP_126539172.1">
    <property type="nucleotide sequence ID" value="NZ_AP018560.1"/>
</dbReference>
<keyword evidence="3 9" id="KW-1003">Cell membrane</keyword>
<dbReference type="InterPro" id="IPR018448">
    <property type="entry name" value="TatB"/>
</dbReference>
<name>A0A2Z6E816_9GAMM</name>
<evidence type="ECO:0000256" key="10">
    <source>
        <dbReference type="SAM" id="MobiDB-lite"/>
    </source>
</evidence>
<comment type="similarity">
    <text evidence="9">Belongs to the TatB family.</text>
</comment>
<dbReference type="InterPro" id="IPR003369">
    <property type="entry name" value="TatA/B/E"/>
</dbReference>
<keyword evidence="8 9" id="KW-0472">Membrane</keyword>
<evidence type="ECO:0000256" key="2">
    <source>
        <dbReference type="ARBA" id="ARBA00022448"/>
    </source>
</evidence>
<evidence type="ECO:0000313" key="12">
    <source>
        <dbReference type="Proteomes" id="UP000270530"/>
    </source>
</evidence>
<evidence type="ECO:0000256" key="3">
    <source>
        <dbReference type="ARBA" id="ARBA00022475"/>
    </source>
</evidence>
<dbReference type="Gene3D" id="1.20.5.3310">
    <property type="match status" value="1"/>
</dbReference>
<dbReference type="EMBL" id="AP018560">
    <property type="protein sequence ID" value="BBD80861.1"/>
    <property type="molecule type" value="Genomic_DNA"/>
</dbReference>
<sequence length="134" mass="13969">MIEISFTKLLLLAVVALIVLGPEKLPEVARTAGAVLRRLRQSWEGVRAEVERELEVEELRRAARQAAAEIDAAQARLDAATRAAQQAAAEVREATAAAQAATASASPTTPRDEAPAIGAGGHDAADEAGHGDRA</sequence>
<dbReference type="PANTHER" id="PTHR33162">
    <property type="entry name" value="SEC-INDEPENDENT PROTEIN TRANSLOCASE PROTEIN TATA, CHLOROPLASTIC"/>
    <property type="match status" value="1"/>
</dbReference>
<keyword evidence="5 9" id="KW-0653">Protein transport</keyword>
<keyword evidence="2 9" id="KW-0813">Transport</keyword>
<dbReference type="NCBIfam" id="TIGR01410">
    <property type="entry name" value="tatB"/>
    <property type="match status" value="1"/>
</dbReference>
<dbReference type="Proteomes" id="UP000270530">
    <property type="component" value="Chromosome"/>
</dbReference>
<keyword evidence="6 9" id="KW-1133">Transmembrane helix</keyword>
<dbReference type="GO" id="GO:0008320">
    <property type="term" value="F:protein transmembrane transporter activity"/>
    <property type="evidence" value="ECO:0007669"/>
    <property type="project" value="UniProtKB-UniRule"/>
</dbReference>
<comment type="subcellular location">
    <subcellularLocation>
        <location evidence="9">Cell membrane</location>
        <topology evidence="9">Single-pass membrane protein</topology>
    </subcellularLocation>
    <subcellularLocation>
        <location evidence="1">Membrane</location>
        <topology evidence="1">Single-pass membrane protein</topology>
    </subcellularLocation>
</comment>
<evidence type="ECO:0000256" key="1">
    <source>
        <dbReference type="ARBA" id="ARBA00004167"/>
    </source>
</evidence>
<gene>
    <name evidence="9" type="primary">tatB</name>
    <name evidence="11" type="ORF">ALSL_2235</name>
</gene>
<protein>
    <recommendedName>
        <fullName evidence="9">Sec-independent protein translocase protein TatB</fullName>
    </recommendedName>
</protein>
<dbReference type="Pfam" id="PF02416">
    <property type="entry name" value="TatA_B_E"/>
    <property type="match status" value="1"/>
</dbReference>
<comment type="subunit">
    <text evidence="9">The Tat system comprises two distinct complexes: a TatABC complex, containing multiple copies of TatA, TatB and TatC subunits, and a separate TatA complex, containing only TatA subunits. Substrates initially bind to the TatABC complex, which probably triggers association of the separate TatA complex to form the active translocon.</text>
</comment>
<dbReference type="KEGG" id="rbd:ALSL_2235"/>
<dbReference type="HAMAP" id="MF_00237">
    <property type="entry name" value="TatB"/>
    <property type="match status" value="1"/>
</dbReference>
<evidence type="ECO:0000256" key="8">
    <source>
        <dbReference type="ARBA" id="ARBA00023136"/>
    </source>
</evidence>
<evidence type="ECO:0000256" key="9">
    <source>
        <dbReference type="HAMAP-Rule" id="MF_00237"/>
    </source>
</evidence>
<evidence type="ECO:0000256" key="7">
    <source>
        <dbReference type="ARBA" id="ARBA00023010"/>
    </source>
</evidence>
<evidence type="ECO:0000256" key="4">
    <source>
        <dbReference type="ARBA" id="ARBA00022692"/>
    </source>
</evidence>
<comment type="function">
    <text evidence="9">Part of the twin-arginine translocation (Tat) system that transports large folded proteins containing a characteristic twin-arginine motif in their signal peptide across membranes. Together with TatC, TatB is part of a receptor directly interacting with Tat signal peptides. TatB may form an oligomeric binding site that transiently accommodates folded Tat precursor proteins before their translocation.</text>
</comment>
<dbReference type="GO" id="GO:0043953">
    <property type="term" value="P:protein transport by the Tat complex"/>
    <property type="evidence" value="ECO:0007669"/>
    <property type="project" value="UniProtKB-UniRule"/>
</dbReference>
<keyword evidence="7 9" id="KW-0811">Translocation</keyword>
<proteinExistence type="inferred from homology"/>
<reference evidence="12" key="1">
    <citation type="submission" date="2018-04" db="EMBL/GenBank/DDBJ databases">
        <authorList>
            <person name="Watanabe M."/>
            <person name="Kojima H."/>
        </authorList>
    </citation>
    <scope>NUCLEOTIDE SEQUENCE [LARGE SCALE GENOMIC DNA]</scope>
    <source>
        <strain evidence="12">Dysh456</strain>
    </source>
</reference>
<evidence type="ECO:0000313" key="11">
    <source>
        <dbReference type="EMBL" id="BBD80861.1"/>
    </source>
</evidence>
<organism evidence="11 12">
    <name type="scientific">Aerosticca soli</name>
    <dbReference type="NCBI Taxonomy" id="2010829"/>
    <lineage>
        <taxon>Bacteria</taxon>
        <taxon>Pseudomonadati</taxon>
        <taxon>Pseudomonadota</taxon>
        <taxon>Gammaproteobacteria</taxon>
        <taxon>Lysobacterales</taxon>
        <taxon>Rhodanobacteraceae</taxon>
        <taxon>Aerosticca</taxon>
    </lineage>
</organism>
<reference evidence="12" key="2">
    <citation type="submission" date="2018-06" db="EMBL/GenBank/DDBJ databases">
        <title>Genome sequence of Rhodanobacteraceae bacterium strain Dysh456.</title>
        <authorList>
            <person name="Fukui M."/>
        </authorList>
    </citation>
    <scope>NUCLEOTIDE SEQUENCE [LARGE SCALE GENOMIC DNA]</scope>
    <source>
        <strain evidence="12">Dysh456</strain>
    </source>
</reference>
<dbReference type="GO" id="GO:0033281">
    <property type="term" value="C:TAT protein transport complex"/>
    <property type="evidence" value="ECO:0007669"/>
    <property type="project" value="UniProtKB-UniRule"/>
</dbReference>
<accession>A0A2Z6E816</accession>
<keyword evidence="12" id="KW-1185">Reference proteome</keyword>
<evidence type="ECO:0000256" key="5">
    <source>
        <dbReference type="ARBA" id="ARBA00022927"/>
    </source>
</evidence>
<dbReference type="PANTHER" id="PTHR33162:SF1">
    <property type="entry name" value="SEC-INDEPENDENT PROTEIN TRANSLOCASE PROTEIN TATA, CHLOROPLASTIC"/>
    <property type="match status" value="1"/>
</dbReference>